<sequence>MITSFLKAKHWQLFTLTTGIPIILYIGFMVTIFSQISENPDTANPFEIFNFFKWFPLIMLFILFFHLGWIWSIEYGLQKYVPQNITLKIKRFKILFFIPVIYLLLINTFLFLTFTDFENNIPPFSPFIMLFIIPLHLLSMFCLFHNLYFCAKTIKTIELKREVSFNDYIGEFFLMWFNFIGIWILQPRINNIISQEKES</sequence>
<keyword evidence="1" id="KW-1133">Transmembrane helix</keyword>
<dbReference type="EMBL" id="JBHUPC010000017">
    <property type="protein sequence ID" value="MFD2892692.1"/>
    <property type="molecule type" value="Genomic_DNA"/>
</dbReference>
<feature type="transmembrane region" description="Helical" evidence="1">
    <location>
        <begin position="54"/>
        <end position="73"/>
    </location>
</feature>
<gene>
    <name evidence="2" type="ORF">ACFS5J_11790</name>
</gene>
<organism evidence="2 3">
    <name type="scientific">Flavobacterium chuncheonense</name>
    <dbReference type="NCBI Taxonomy" id="2026653"/>
    <lineage>
        <taxon>Bacteria</taxon>
        <taxon>Pseudomonadati</taxon>
        <taxon>Bacteroidota</taxon>
        <taxon>Flavobacteriia</taxon>
        <taxon>Flavobacteriales</taxon>
        <taxon>Flavobacteriaceae</taxon>
        <taxon>Flavobacterium</taxon>
    </lineage>
</organism>
<reference evidence="3" key="1">
    <citation type="journal article" date="2019" name="Int. J. Syst. Evol. Microbiol.">
        <title>The Global Catalogue of Microorganisms (GCM) 10K type strain sequencing project: providing services to taxonomists for standard genome sequencing and annotation.</title>
        <authorList>
            <consortium name="The Broad Institute Genomics Platform"/>
            <consortium name="The Broad Institute Genome Sequencing Center for Infectious Disease"/>
            <person name="Wu L."/>
            <person name="Ma J."/>
        </authorList>
    </citation>
    <scope>NUCLEOTIDE SEQUENCE [LARGE SCALE GENOMIC DNA]</scope>
    <source>
        <strain evidence="3">KCTC 22671</strain>
    </source>
</reference>
<proteinExistence type="predicted"/>
<feature type="transmembrane region" description="Helical" evidence="1">
    <location>
        <begin position="12"/>
        <end position="34"/>
    </location>
</feature>
<keyword evidence="1" id="KW-0812">Transmembrane</keyword>
<comment type="caution">
    <text evidence="2">The sequence shown here is derived from an EMBL/GenBank/DDBJ whole genome shotgun (WGS) entry which is preliminary data.</text>
</comment>
<dbReference type="RefSeq" id="WP_379812403.1">
    <property type="nucleotide sequence ID" value="NZ_JBHUPC010000017.1"/>
</dbReference>
<keyword evidence="1" id="KW-0472">Membrane</keyword>
<evidence type="ECO:0000313" key="3">
    <source>
        <dbReference type="Proteomes" id="UP001597534"/>
    </source>
</evidence>
<keyword evidence="3" id="KW-1185">Reference proteome</keyword>
<evidence type="ECO:0000256" key="1">
    <source>
        <dbReference type="SAM" id="Phobius"/>
    </source>
</evidence>
<feature type="transmembrane region" description="Helical" evidence="1">
    <location>
        <begin position="127"/>
        <end position="148"/>
    </location>
</feature>
<dbReference type="Proteomes" id="UP001597534">
    <property type="component" value="Unassembled WGS sequence"/>
</dbReference>
<feature type="transmembrane region" description="Helical" evidence="1">
    <location>
        <begin position="168"/>
        <end position="185"/>
    </location>
</feature>
<protein>
    <submittedName>
        <fullName evidence="2">Uncharacterized protein</fullName>
    </submittedName>
</protein>
<evidence type="ECO:0000313" key="2">
    <source>
        <dbReference type="EMBL" id="MFD2892692.1"/>
    </source>
</evidence>
<accession>A0ABW5YPI7</accession>
<feature type="transmembrane region" description="Helical" evidence="1">
    <location>
        <begin position="94"/>
        <end position="115"/>
    </location>
</feature>
<name>A0ABW5YPI7_9FLAO</name>